<dbReference type="InterPro" id="IPR036910">
    <property type="entry name" value="HMG_box_dom_sf"/>
</dbReference>
<gene>
    <name evidence="2" type="ORF">APAL1065_LOCUS6194</name>
</gene>
<dbReference type="EMBL" id="HBHT01009282">
    <property type="protein sequence ID" value="CAD9952997.1"/>
    <property type="molecule type" value="Transcribed_RNA"/>
</dbReference>
<feature type="region of interest" description="Disordered" evidence="1">
    <location>
        <begin position="60"/>
        <end position="85"/>
    </location>
</feature>
<protein>
    <submittedName>
        <fullName evidence="2">Uncharacterized protein</fullName>
    </submittedName>
</protein>
<evidence type="ECO:0000256" key="1">
    <source>
        <dbReference type="SAM" id="MobiDB-lite"/>
    </source>
</evidence>
<evidence type="ECO:0000313" key="2">
    <source>
        <dbReference type="EMBL" id="CAD9952997.1"/>
    </source>
</evidence>
<name>A0A7S2Y5D2_9STRA</name>
<accession>A0A7S2Y5D2</accession>
<reference evidence="2" key="1">
    <citation type="submission" date="2021-01" db="EMBL/GenBank/DDBJ databases">
        <authorList>
            <person name="Corre E."/>
            <person name="Pelletier E."/>
            <person name="Niang G."/>
            <person name="Scheremetjew M."/>
            <person name="Finn R."/>
            <person name="Kale V."/>
            <person name="Holt S."/>
            <person name="Cochrane G."/>
            <person name="Meng A."/>
            <person name="Brown T."/>
            <person name="Cohen L."/>
        </authorList>
    </citation>
    <scope>NUCLEOTIDE SEQUENCE</scope>
    <source>
        <strain evidence="2">CCMP125</strain>
    </source>
</reference>
<proteinExistence type="predicted"/>
<sequence>MNNNIDNASGSVGGLNGAGRQETETLGTMAPRTRPRHPLSSYYMYVRVVCMRMALVATRRGERRQVPPAEEQGGAADREERAQEDSVTPFNLWDKAISDEEIQSVIKDYKESFGSGEGRRQSRIPTIQGLGDIAAPGISFLELSGMLASKWRTCRPESRAILNRYAKMERRKYHHQLRLWRQRCGMPPAEGTAARPADLFATRRTSNHSEEHGSARNASS</sequence>
<dbReference type="Gene3D" id="1.10.30.10">
    <property type="entry name" value="High mobility group box domain"/>
    <property type="match status" value="1"/>
</dbReference>
<dbReference type="SUPFAM" id="SSF47095">
    <property type="entry name" value="HMG-box"/>
    <property type="match status" value="1"/>
</dbReference>
<feature type="compositionally biased region" description="Polar residues" evidence="1">
    <location>
        <begin position="1"/>
        <end position="10"/>
    </location>
</feature>
<dbReference type="AlphaFoldDB" id="A0A7S2Y5D2"/>
<feature type="region of interest" description="Disordered" evidence="1">
    <location>
        <begin position="187"/>
        <end position="220"/>
    </location>
</feature>
<feature type="region of interest" description="Disordered" evidence="1">
    <location>
        <begin position="1"/>
        <end position="34"/>
    </location>
</feature>
<organism evidence="2">
    <name type="scientific">Entomoneis paludosa</name>
    <dbReference type="NCBI Taxonomy" id="265537"/>
    <lineage>
        <taxon>Eukaryota</taxon>
        <taxon>Sar</taxon>
        <taxon>Stramenopiles</taxon>
        <taxon>Ochrophyta</taxon>
        <taxon>Bacillariophyta</taxon>
        <taxon>Bacillariophyceae</taxon>
        <taxon>Bacillariophycidae</taxon>
        <taxon>Entomoneidaceae</taxon>
        <taxon>Entomoneis</taxon>
    </lineage>
</organism>